<dbReference type="Proteomes" id="UP000244005">
    <property type="component" value="Unassembled WGS sequence"/>
</dbReference>
<evidence type="ECO:0000256" key="7">
    <source>
        <dbReference type="ARBA" id="ARBA00022833"/>
    </source>
</evidence>
<dbReference type="InterPro" id="IPR031162">
    <property type="entry name" value="CBP_P300_HAT"/>
</dbReference>
<evidence type="ECO:0000259" key="18">
    <source>
        <dbReference type="PROSITE" id="PS50134"/>
    </source>
</evidence>
<dbReference type="InterPro" id="IPR013178">
    <property type="entry name" value="Histone_AcTrfase_Rtt109/CBP"/>
</dbReference>
<evidence type="ECO:0000256" key="10">
    <source>
        <dbReference type="ARBA" id="ARBA00023159"/>
    </source>
</evidence>
<keyword evidence="6 15" id="KW-0863">Zinc-finger</keyword>
<feature type="compositionally biased region" description="Polar residues" evidence="16">
    <location>
        <begin position="1016"/>
        <end position="1033"/>
    </location>
</feature>
<dbReference type="SUPFAM" id="SSF57933">
    <property type="entry name" value="TAZ domain"/>
    <property type="match status" value="2"/>
</dbReference>
<dbReference type="GO" id="GO:0045944">
    <property type="term" value="P:positive regulation of transcription by RNA polymerase II"/>
    <property type="evidence" value="ECO:0000318"/>
    <property type="project" value="GO_Central"/>
</dbReference>
<dbReference type="PROSITE" id="PS50016">
    <property type="entry name" value="ZF_PHD_2"/>
    <property type="match status" value="1"/>
</dbReference>
<keyword evidence="10" id="KW-0010">Activator</keyword>
<gene>
    <name evidence="21" type="ORF">MARPO_0072s0083</name>
</gene>
<dbReference type="InterPro" id="IPR035898">
    <property type="entry name" value="TAZ_dom_sf"/>
</dbReference>
<dbReference type="GO" id="GO:0005634">
    <property type="term" value="C:nucleus"/>
    <property type="evidence" value="ECO:0007669"/>
    <property type="project" value="UniProtKB-SubCell"/>
</dbReference>
<dbReference type="SUPFAM" id="SSF57903">
    <property type="entry name" value="FYVE/PHD zinc finger"/>
    <property type="match status" value="1"/>
</dbReference>
<feature type="domain" description="TAZ-type" evidence="18">
    <location>
        <begin position="779"/>
        <end position="862"/>
    </location>
</feature>
<feature type="region of interest" description="Disordered" evidence="16">
    <location>
        <begin position="376"/>
        <end position="429"/>
    </location>
</feature>
<reference evidence="22" key="1">
    <citation type="journal article" date="2017" name="Cell">
        <title>Insights into land plant evolution garnered from the Marchantia polymorpha genome.</title>
        <authorList>
            <person name="Bowman J.L."/>
            <person name="Kohchi T."/>
            <person name="Yamato K.T."/>
            <person name="Jenkins J."/>
            <person name="Shu S."/>
            <person name="Ishizaki K."/>
            <person name="Yamaoka S."/>
            <person name="Nishihama R."/>
            <person name="Nakamura Y."/>
            <person name="Berger F."/>
            <person name="Adam C."/>
            <person name="Aki S.S."/>
            <person name="Althoff F."/>
            <person name="Araki T."/>
            <person name="Arteaga-Vazquez M.A."/>
            <person name="Balasubrmanian S."/>
            <person name="Barry K."/>
            <person name="Bauer D."/>
            <person name="Boehm C.R."/>
            <person name="Briginshaw L."/>
            <person name="Caballero-Perez J."/>
            <person name="Catarino B."/>
            <person name="Chen F."/>
            <person name="Chiyoda S."/>
            <person name="Chovatia M."/>
            <person name="Davies K.M."/>
            <person name="Delmans M."/>
            <person name="Demura T."/>
            <person name="Dierschke T."/>
            <person name="Dolan L."/>
            <person name="Dorantes-Acosta A.E."/>
            <person name="Eklund D.M."/>
            <person name="Florent S.N."/>
            <person name="Flores-Sandoval E."/>
            <person name="Fujiyama A."/>
            <person name="Fukuzawa H."/>
            <person name="Galik B."/>
            <person name="Grimanelli D."/>
            <person name="Grimwood J."/>
            <person name="Grossniklaus U."/>
            <person name="Hamada T."/>
            <person name="Haseloff J."/>
            <person name="Hetherington A.J."/>
            <person name="Higo A."/>
            <person name="Hirakawa Y."/>
            <person name="Hundley H.N."/>
            <person name="Ikeda Y."/>
            <person name="Inoue K."/>
            <person name="Inoue S.I."/>
            <person name="Ishida S."/>
            <person name="Jia Q."/>
            <person name="Kakita M."/>
            <person name="Kanazawa T."/>
            <person name="Kawai Y."/>
            <person name="Kawashima T."/>
            <person name="Kennedy M."/>
            <person name="Kinose K."/>
            <person name="Kinoshita T."/>
            <person name="Kohara Y."/>
            <person name="Koide E."/>
            <person name="Komatsu K."/>
            <person name="Kopischke S."/>
            <person name="Kubo M."/>
            <person name="Kyozuka J."/>
            <person name="Lagercrantz U."/>
            <person name="Lin S.S."/>
            <person name="Lindquist E."/>
            <person name="Lipzen A.M."/>
            <person name="Lu C.W."/>
            <person name="De Luna E."/>
            <person name="Martienssen R.A."/>
            <person name="Minamino N."/>
            <person name="Mizutani M."/>
            <person name="Mizutani M."/>
            <person name="Mochizuki N."/>
            <person name="Monte I."/>
            <person name="Mosher R."/>
            <person name="Nagasaki H."/>
            <person name="Nakagami H."/>
            <person name="Naramoto S."/>
            <person name="Nishitani K."/>
            <person name="Ohtani M."/>
            <person name="Okamoto T."/>
            <person name="Okumura M."/>
            <person name="Phillips J."/>
            <person name="Pollak B."/>
            <person name="Reinders A."/>
            <person name="Rovekamp M."/>
            <person name="Sano R."/>
            <person name="Sawa S."/>
            <person name="Schmid M.W."/>
            <person name="Shirakawa M."/>
            <person name="Solano R."/>
            <person name="Spunde A."/>
            <person name="Suetsugu N."/>
            <person name="Sugano S."/>
            <person name="Sugiyama A."/>
            <person name="Sun R."/>
            <person name="Suzuki Y."/>
            <person name="Takenaka M."/>
            <person name="Takezawa D."/>
            <person name="Tomogane H."/>
            <person name="Tsuzuki M."/>
            <person name="Ueda T."/>
            <person name="Umeda M."/>
            <person name="Ward J.M."/>
            <person name="Watanabe Y."/>
            <person name="Yazaki K."/>
            <person name="Yokoyama R."/>
            <person name="Yoshitake Y."/>
            <person name="Yotsui I."/>
            <person name="Zachgo S."/>
            <person name="Schmutz J."/>
        </authorList>
    </citation>
    <scope>NUCLEOTIDE SEQUENCE [LARGE SCALE GENOMIC DNA]</scope>
    <source>
        <strain evidence="22">Tak-1</strain>
    </source>
</reference>
<feature type="domain" description="ZZ-type" evidence="19">
    <location>
        <begin position="1570"/>
        <end position="1633"/>
    </location>
</feature>
<dbReference type="InterPro" id="IPR019787">
    <property type="entry name" value="Znf_PHD-finger"/>
</dbReference>
<dbReference type="InterPro" id="IPR043145">
    <property type="entry name" value="Znf_ZZ_sf"/>
</dbReference>
<evidence type="ECO:0000256" key="2">
    <source>
        <dbReference type="ARBA" id="ARBA00004123"/>
    </source>
</evidence>
<dbReference type="PROSITE" id="PS01357">
    <property type="entry name" value="ZF_ZZ_1"/>
    <property type="match status" value="1"/>
</dbReference>
<dbReference type="CDD" id="cd15614">
    <property type="entry name" value="PHD_HAC_like"/>
    <property type="match status" value="1"/>
</dbReference>
<protein>
    <recommendedName>
        <fullName evidence="3">histone acetyltransferase</fullName>
        <ecNumber evidence="3">2.3.1.48</ecNumber>
    </recommendedName>
</protein>
<feature type="compositionally biased region" description="Polar residues" evidence="16">
    <location>
        <begin position="748"/>
        <end position="766"/>
    </location>
</feature>
<keyword evidence="7" id="KW-0862">Zinc</keyword>
<dbReference type="PANTHER" id="PTHR13808:SF1">
    <property type="entry name" value="HISTONE ACETYLTRANSFERASE"/>
    <property type="match status" value="1"/>
</dbReference>
<evidence type="ECO:0000313" key="22">
    <source>
        <dbReference type="Proteomes" id="UP000244005"/>
    </source>
</evidence>
<dbReference type="FunFam" id="1.20.1020.10:FF:000003">
    <property type="entry name" value="Histone acetyltransferase HAC1-like protein"/>
    <property type="match status" value="1"/>
</dbReference>
<feature type="compositionally biased region" description="Polar residues" evidence="16">
    <location>
        <begin position="379"/>
        <end position="403"/>
    </location>
</feature>
<evidence type="ECO:0000256" key="4">
    <source>
        <dbReference type="ARBA" id="ARBA00022679"/>
    </source>
</evidence>
<feature type="region of interest" description="Disordered" evidence="16">
    <location>
        <begin position="1"/>
        <end position="40"/>
    </location>
</feature>
<dbReference type="EC" id="2.3.1.48" evidence="3"/>
<evidence type="ECO:0000256" key="16">
    <source>
        <dbReference type="SAM" id="MobiDB-lite"/>
    </source>
</evidence>
<dbReference type="PROSITE" id="PS51727">
    <property type="entry name" value="CBP_P300_HAT"/>
    <property type="match status" value="1"/>
</dbReference>
<comment type="subcellular location">
    <subcellularLocation>
        <location evidence="2">Nucleus</location>
    </subcellularLocation>
</comment>
<feature type="compositionally biased region" description="Polar residues" evidence="16">
    <location>
        <begin position="872"/>
        <end position="881"/>
    </location>
</feature>
<dbReference type="Pfam" id="PF00628">
    <property type="entry name" value="PHD"/>
    <property type="match status" value="1"/>
</dbReference>
<feature type="domain" description="ZZ-type" evidence="19">
    <location>
        <begin position="1690"/>
        <end position="1745"/>
    </location>
</feature>
<evidence type="ECO:0000259" key="17">
    <source>
        <dbReference type="PROSITE" id="PS50016"/>
    </source>
</evidence>
<feature type="compositionally biased region" description="Low complexity" evidence="16">
    <location>
        <begin position="525"/>
        <end position="573"/>
    </location>
</feature>
<dbReference type="SMART" id="SM00551">
    <property type="entry name" value="ZnF_TAZ"/>
    <property type="match status" value="2"/>
</dbReference>
<feature type="compositionally biased region" description="Polar residues" evidence="16">
    <location>
        <begin position="927"/>
        <end position="1009"/>
    </location>
</feature>
<feature type="compositionally biased region" description="Low complexity" evidence="16">
    <location>
        <begin position="890"/>
        <end position="911"/>
    </location>
</feature>
<dbReference type="InterPro" id="IPR000433">
    <property type="entry name" value="Znf_ZZ"/>
</dbReference>
<evidence type="ECO:0000256" key="14">
    <source>
        <dbReference type="ARBA" id="ARBA00048017"/>
    </source>
</evidence>
<dbReference type="EMBL" id="KZ772744">
    <property type="protein sequence ID" value="PTQ35343.1"/>
    <property type="molecule type" value="Genomic_DNA"/>
</dbReference>
<keyword evidence="5" id="KW-0479">Metal-binding</keyword>
<accession>A0A2R6WNC4</accession>
<evidence type="ECO:0000256" key="13">
    <source>
        <dbReference type="ARBA" id="ARBA00023315"/>
    </source>
</evidence>
<dbReference type="PROSITE" id="PS50135">
    <property type="entry name" value="ZF_ZZ_2"/>
    <property type="match status" value="2"/>
</dbReference>
<evidence type="ECO:0000259" key="19">
    <source>
        <dbReference type="PROSITE" id="PS50135"/>
    </source>
</evidence>
<evidence type="ECO:0000256" key="3">
    <source>
        <dbReference type="ARBA" id="ARBA00013184"/>
    </source>
</evidence>
<evidence type="ECO:0000256" key="15">
    <source>
        <dbReference type="PROSITE-ProRule" id="PRU00228"/>
    </source>
</evidence>
<evidence type="ECO:0000256" key="12">
    <source>
        <dbReference type="ARBA" id="ARBA00023242"/>
    </source>
</evidence>
<keyword evidence="9" id="KW-0805">Transcription regulation</keyword>
<feature type="compositionally biased region" description="Low complexity" evidence="16">
    <location>
        <begin position="404"/>
        <end position="427"/>
    </location>
</feature>
<dbReference type="GO" id="GO:0003713">
    <property type="term" value="F:transcription coactivator activity"/>
    <property type="evidence" value="ECO:0000318"/>
    <property type="project" value="GO_Central"/>
</dbReference>
<dbReference type="SUPFAM" id="SSF57850">
    <property type="entry name" value="RING/U-box"/>
    <property type="match status" value="2"/>
</dbReference>
<dbReference type="GO" id="GO:0004402">
    <property type="term" value="F:histone acetyltransferase activity"/>
    <property type="evidence" value="ECO:0000318"/>
    <property type="project" value="GO_Central"/>
</dbReference>
<keyword evidence="8" id="KW-0156">Chromatin regulator</keyword>
<evidence type="ECO:0000259" key="20">
    <source>
        <dbReference type="PROSITE" id="PS51727"/>
    </source>
</evidence>
<dbReference type="Pfam" id="PF08214">
    <property type="entry name" value="HAT_KAT11"/>
    <property type="match status" value="1"/>
</dbReference>
<proteinExistence type="predicted"/>
<dbReference type="GO" id="GO:0031490">
    <property type="term" value="F:chromatin DNA binding"/>
    <property type="evidence" value="ECO:0000318"/>
    <property type="project" value="GO_Central"/>
</dbReference>
<feature type="compositionally biased region" description="Low complexity" evidence="16">
    <location>
        <begin position="589"/>
        <end position="747"/>
    </location>
</feature>
<feature type="domain" description="PHD-type" evidence="17">
    <location>
        <begin position="1159"/>
        <end position="1236"/>
    </location>
</feature>
<feature type="compositionally biased region" description="Polar residues" evidence="16">
    <location>
        <begin position="512"/>
        <end position="524"/>
    </location>
</feature>
<dbReference type="InterPro" id="IPR011011">
    <property type="entry name" value="Znf_FYVE_PHD"/>
</dbReference>
<evidence type="ECO:0000256" key="8">
    <source>
        <dbReference type="ARBA" id="ARBA00022853"/>
    </source>
</evidence>
<evidence type="ECO:0000256" key="11">
    <source>
        <dbReference type="ARBA" id="ARBA00023163"/>
    </source>
</evidence>
<dbReference type="OrthoDB" id="899at2759"/>
<dbReference type="Pfam" id="PF02135">
    <property type="entry name" value="zf-TAZ"/>
    <property type="match status" value="2"/>
</dbReference>
<feature type="compositionally biased region" description="Polar residues" evidence="16">
    <location>
        <begin position="1"/>
        <end position="33"/>
    </location>
</feature>
<dbReference type="GO" id="GO:0000123">
    <property type="term" value="C:histone acetyltransferase complex"/>
    <property type="evidence" value="ECO:0000318"/>
    <property type="project" value="GO_Central"/>
</dbReference>
<dbReference type="SMART" id="SM00291">
    <property type="entry name" value="ZnF_ZZ"/>
    <property type="match status" value="2"/>
</dbReference>
<dbReference type="Gene3D" id="1.20.1020.10">
    <property type="entry name" value="TAZ domain"/>
    <property type="match status" value="2"/>
</dbReference>
<keyword evidence="22" id="KW-1185">Reference proteome</keyword>
<comment type="function">
    <text evidence="1">Acetyltransferase enzyme. Acetylates histones, giving a specific tag for transcriptional activation.</text>
</comment>
<dbReference type="InterPro" id="IPR000197">
    <property type="entry name" value="Znf_TAZ"/>
</dbReference>
<comment type="catalytic activity">
    <reaction evidence="14">
        <text>L-lysyl-[protein] + acetyl-CoA = N(6)-acetyl-L-lysyl-[protein] + CoA + H(+)</text>
        <dbReference type="Rhea" id="RHEA:45948"/>
        <dbReference type="Rhea" id="RHEA-COMP:9752"/>
        <dbReference type="Rhea" id="RHEA-COMP:10731"/>
        <dbReference type="ChEBI" id="CHEBI:15378"/>
        <dbReference type="ChEBI" id="CHEBI:29969"/>
        <dbReference type="ChEBI" id="CHEBI:57287"/>
        <dbReference type="ChEBI" id="CHEBI:57288"/>
        <dbReference type="ChEBI" id="CHEBI:61930"/>
        <dbReference type="EC" id="2.3.1.48"/>
    </reaction>
</comment>
<dbReference type="Gene3D" id="3.30.40.10">
    <property type="entry name" value="Zinc/RING finger domain, C3HC4 (zinc finger)"/>
    <property type="match status" value="1"/>
</dbReference>
<dbReference type="Gene3D" id="3.30.60.90">
    <property type="match status" value="2"/>
</dbReference>
<evidence type="ECO:0000256" key="5">
    <source>
        <dbReference type="ARBA" id="ARBA00022723"/>
    </source>
</evidence>
<dbReference type="GO" id="GO:0005667">
    <property type="term" value="C:transcription regulator complex"/>
    <property type="evidence" value="ECO:0000318"/>
    <property type="project" value="GO_Central"/>
</dbReference>
<keyword evidence="12" id="KW-0539">Nucleus</keyword>
<dbReference type="PANTHER" id="PTHR13808">
    <property type="entry name" value="CBP/P300-RELATED"/>
    <property type="match status" value="1"/>
</dbReference>
<feature type="domain" description="CBP/p300-type HAT" evidence="20">
    <location>
        <begin position="1251"/>
        <end position="1688"/>
    </location>
</feature>
<feature type="region of interest" description="Disordered" evidence="16">
    <location>
        <begin position="459"/>
        <end position="786"/>
    </location>
</feature>
<dbReference type="InterPro" id="IPR013083">
    <property type="entry name" value="Znf_RING/FYVE/PHD"/>
</dbReference>
<feature type="region of interest" description="Disordered" evidence="16">
    <location>
        <begin position="869"/>
        <end position="1051"/>
    </location>
</feature>
<feature type="compositionally biased region" description="Polar residues" evidence="16">
    <location>
        <begin position="465"/>
        <end position="478"/>
    </location>
</feature>
<feature type="compositionally biased region" description="Low complexity" evidence="16">
    <location>
        <begin position="493"/>
        <end position="511"/>
    </location>
</feature>
<evidence type="ECO:0000313" key="21">
    <source>
        <dbReference type="EMBL" id="PTQ35343.1"/>
    </source>
</evidence>
<keyword evidence="11" id="KW-0804">Transcription</keyword>
<evidence type="ECO:0000256" key="1">
    <source>
        <dbReference type="ARBA" id="ARBA00002581"/>
    </source>
</evidence>
<name>A0A2R6WNC4_MARPO</name>
<keyword evidence="13" id="KW-0012">Acyltransferase</keyword>
<dbReference type="SMART" id="SM01250">
    <property type="entry name" value="KAT11"/>
    <property type="match status" value="1"/>
</dbReference>
<keyword evidence="4" id="KW-0808">Transferase</keyword>
<sequence length="1865" mass="205051">MHAQSQAPNQSLGQVSRMAQPNGSSLSGSSAQGHRTWHQESDNLGLRRTVVDNILSLFQKRRGPVTAEWQQKLPDFVKRLEEGLYRQAMTKEEYADQSTLEARLQTVAKRMTKTTQVAPQLGSHGNLPSSSMGNMIPTPGVASTMIPTPGGTGNLMPGPGGVSAMVPTPGVASNMIPTPGNMSNMIPTPGGMSNMIPTPGHGHSNNMLPGMNSMMASSGKVNNMMPPSGNGGNMMPTPGHSNMMYNSSGGNMIPTPGANPNSLVSQQGMSGMRMSQNGNVGMSMGMPTAGSQMIPTPGLTSSQGMGMNQSSSTGLLLANVTPVGMQPPQSFGGVSGNHMYRSMNGQMGGLVNNIVQQRKNALSTTNGMNNGMPMMGNNQHLMNGNSTMHSQPSHLNSNQFSGMQASQQHQQRTNQQRQQQQQQLRMQPASSLAIPMGDGYAMNAADLAGPGTMYPPVSSGGLTGSGLNMSSNGSQTQKMIPVPGLPSSQQNTSQQHLPQNNQSQQLQQHLQRSSFAQNSTGSRTQQQQQQAQIPKSQGMFQSMPPPSQSTQKSQSGSMPQEQSQQQSPTQKVSLASGRTLYDSQPPSPQLQRQQPVALHQQMNMQAQQHQRQTSSQQQQSSNHSQQGRQQIPTAQQKLPDQTQQPQQQQELSSFSQQQTTTKAPSQPPSSVQQSRPQQQMPQRSFAQTQQQQQQPQQQRPQAQSQVSQQESQPQPAPSPSGDQQTQQSQPQVQPVAAPAQAPQQGPANGSTASAQPAPRTGSNSNGALPGGQPRPGQIDPQRAQQYSKQQRWLLFLRHASKCTAAEGQCNISPHCHMARQLWTHLGSCRDGACTYTRCNASRSLLHHYRICNDAFCPVCGPVKTMINKRPHPSSTSLQLSQGSPGPAPSPANNTSSAGSGLSGGNLPALPSAVDYDIQGPPKRVKTESGTVSGATSMQPPQQHSTSGSVKTQAPATVSTQSGAQQQGSNRPMSSVKSETSTAVKVESSTTVTKMESQGSAQTMTTTHRQVTVKVETASQVKSEPSSGISQAATSVKAEPAPAPPPVKQEASSSGAAGAIIVAPNAKPGKPKIVGTSLTELFTPDQIREHIIGLRQWVGQSKAKAEKNQAMEHQMSDNACRLCAVEKLTFEPPPIYCTSCGARIKRNAPFYTAGSGETRHYFCIPCYNDLRSDVVEMDGMSYLKTKLEKRKNDEETEEAWVQCDKCNQWNHQVCALFNGRRNEGGEAEYTCPQCCMLEIERGERKPLLSSAVLGAKDLPKTFLSDHLEQRLARKLRQERIDRARALGKNVDEVLGADSLVIRVVSNVDKKLEVKARFLEIFQEEYYPTEFPYKSKVVLLFQKIEGVEVCLFGMYVQEFGVECAPPNQRRVYLSYLDSVKYFRPDVRTSGNEALRTYVYHEILIAYLDYCKLRGFSSCYIWACPPLKGEDYILYCHPEIQKTPKSDKLRDWYLTMLKKATADGIVAEVTNLYDHFFQSTGECRTRVTAARLPYFDGDYWPGAAEDMIVQLQQEEEDGLKLQKKGKNKKTATKRASKAAAQAELASNASKDVQLMYKLGESILPMKEDFIMVHLHFCCTHCRNFIISGWRWTCKQCKSFNLCDRCHDSEQKREERDRHPTTSKEAHQLTPIEVEKVPADTKDKDEFMESEFFDTRQAFLSLCQGNHYQYDTLRRAKHSSMMVLYHLHNPTAPAFVITCNQCHRDIETGQGWRCETCPDFDLCNNCKDVVKHNHKLTPHPSASERNAQNKEARQQRVLQLRKMLDLLVHASQCGVPSCAYPKCRSVKGLFRHGMMCKVRASGGCALCKRMWYLLQLHARACKESECRVPRCKDLKEHVRRSNQQQESRRRAAVMEMMRQRAAEAAGGTS</sequence>
<dbReference type="PROSITE" id="PS50134">
    <property type="entry name" value="ZF_TAZ"/>
    <property type="match status" value="2"/>
</dbReference>
<evidence type="ECO:0000256" key="6">
    <source>
        <dbReference type="ARBA" id="ARBA00022771"/>
    </source>
</evidence>
<feature type="domain" description="TAZ-type" evidence="18">
    <location>
        <begin position="1747"/>
        <end position="1830"/>
    </location>
</feature>
<dbReference type="GO" id="GO:0008270">
    <property type="term" value="F:zinc ion binding"/>
    <property type="evidence" value="ECO:0007669"/>
    <property type="project" value="UniProtKB-KW"/>
</dbReference>
<evidence type="ECO:0000256" key="9">
    <source>
        <dbReference type="ARBA" id="ARBA00023015"/>
    </source>
</evidence>
<dbReference type="Gramene" id="Mp2g22480.1">
    <property type="protein sequence ID" value="Mp2g22480.1.cds"/>
    <property type="gene ID" value="Mp2g22480"/>
</dbReference>
<dbReference type="Pfam" id="PF00569">
    <property type="entry name" value="ZZ"/>
    <property type="match status" value="1"/>
</dbReference>
<organism evidence="21 22">
    <name type="scientific">Marchantia polymorpha</name>
    <name type="common">Common liverwort</name>
    <name type="synonym">Marchantia aquatica</name>
    <dbReference type="NCBI Taxonomy" id="3197"/>
    <lineage>
        <taxon>Eukaryota</taxon>
        <taxon>Viridiplantae</taxon>
        <taxon>Streptophyta</taxon>
        <taxon>Embryophyta</taxon>
        <taxon>Marchantiophyta</taxon>
        <taxon>Marchantiopsida</taxon>
        <taxon>Marchantiidae</taxon>
        <taxon>Marchantiales</taxon>
        <taxon>Marchantiaceae</taxon>
        <taxon>Marchantia</taxon>
    </lineage>
</organism>